<dbReference type="Pfam" id="PF06744">
    <property type="entry name" value="IcmF_C"/>
    <property type="match status" value="1"/>
</dbReference>
<dbReference type="CDD" id="cd00882">
    <property type="entry name" value="Ras_like_GTPase"/>
    <property type="match status" value="1"/>
</dbReference>
<dbReference type="InterPro" id="IPR027417">
    <property type="entry name" value="P-loop_NTPase"/>
</dbReference>
<dbReference type="AlphaFoldDB" id="A0A0J1GRB4"/>
<dbReference type="InterPro" id="IPR010623">
    <property type="entry name" value="IcmF_C"/>
</dbReference>
<dbReference type="RefSeq" id="WP_047873005.1">
    <property type="nucleotide sequence ID" value="NZ_BMYC01000014.1"/>
</dbReference>
<keyword evidence="1" id="KW-1133">Transmembrane helix</keyword>
<feature type="domain" description="Type VI secretion system IcmF C-terminal" evidence="2">
    <location>
        <begin position="1059"/>
        <end position="1161"/>
    </location>
</feature>
<dbReference type="NCBIfam" id="TIGR03348">
    <property type="entry name" value="VI_IcmF"/>
    <property type="match status" value="1"/>
</dbReference>
<accession>A0A0J1GRB4</accession>
<dbReference type="PANTHER" id="PTHR36153:SF1">
    <property type="entry name" value="TYPE VI SECRETION SYSTEM COMPONENT TSSM1"/>
    <property type="match status" value="1"/>
</dbReference>
<feature type="domain" description="IcmF-related" evidence="3">
    <location>
        <begin position="512"/>
        <end position="810"/>
    </location>
</feature>
<dbReference type="PANTHER" id="PTHR36153">
    <property type="entry name" value="INNER MEMBRANE PROTEIN-RELATED"/>
    <property type="match status" value="1"/>
</dbReference>
<keyword evidence="1" id="KW-0472">Membrane</keyword>
<dbReference type="InterPro" id="IPR048677">
    <property type="entry name" value="TssM1_hel"/>
</dbReference>
<dbReference type="Pfam" id="PF14331">
    <property type="entry name" value="IcmF-related_N"/>
    <property type="match status" value="1"/>
</dbReference>
<name>A0A0J1GRB4_9GAMM</name>
<feature type="domain" description="Type VI secretion system component TssM1 N-terminal" evidence="4">
    <location>
        <begin position="201"/>
        <end position="459"/>
    </location>
</feature>
<organism evidence="6 7">
    <name type="scientific">Photobacterium aphoticum</name>
    <dbReference type="NCBI Taxonomy" id="754436"/>
    <lineage>
        <taxon>Bacteria</taxon>
        <taxon>Pseudomonadati</taxon>
        <taxon>Pseudomonadota</taxon>
        <taxon>Gammaproteobacteria</taxon>
        <taxon>Vibrionales</taxon>
        <taxon>Vibrionaceae</taxon>
        <taxon>Photobacterium</taxon>
    </lineage>
</organism>
<evidence type="ECO:0000256" key="1">
    <source>
        <dbReference type="SAM" id="Phobius"/>
    </source>
</evidence>
<dbReference type="InterPro" id="IPR017731">
    <property type="entry name" value="TssM1-like"/>
</dbReference>
<dbReference type="SUPFAM" id="SSF52540">
    <property type="entry name" value="P-loop containing nucleoside triphosphate hydrolases"/>
    <property type="match status" value="1"/>
</dbReference>
<evidence type="ECO:0000259" key="3">
    <source>
        <dbReference type="Pfam" id="PF06761"/>
    </source>
</evidence>
<proteinExistence type="predicted"/>
<evidence type="ECO:0000259" key="4">
    <source>
        <dbReference type="Pfam" id="PF14331"/>
    </source>
</evidence>
<evidence type="ECO:0000313" key="6">
    <source>
        <dbReference type="EMBL" id="KLV02255.1"/>
    </source>
</evidence>
<evidence type="ECO:0000259" key="2">
    <source>
        <dbReference type="Pfam" id="PF06744"/>
    </source>
</evidence>
<dbReference type="InterPro" id="IPR025743">
    <property type="entry name" value="TssM1_N"/>
</dbReference>
<dbReference type="Pfam" id="PF06761">
    <property type="entry name" value="IcmF-related"/>
    <property type="match status" value="1"/>
</dbReference>
<feature type="domain" description="Type VI secretion system component TssM1 helical" evidence="5">
    <location>
        <begin position="956"/>
        <end position="1025"/>
    </location>
</feature>
<feature type="transmembrane region" description="Helical" evidence="1">
    <location>
        <begin position="451"/>
        <end position="472"/>
    </location>
</feature>
<keyword evidence="1" id="KW-0812">Transmembrane</keyword>
<dbReference type="Proteomes" id="UP000036426">
    <property type="component" value="Unassembled WGS sequence"/>
</dbReference>
<feature type="transmembrane region" description="Helical" evidence="1">
    <location>
        <begin position="20"/>
        <end position="42"/>
    </location>
</feature>
<keyword evidence="7" id="KW-1185">Reference proteome</keyword>
<protein>
    <submittedName>
        <fullName evidence="6">Type VI secretion protein IcmF</fullName>
    </submittedName>
</protein>
<evidence type="ECO:0000313" key="7">
    <source>
        <dbReference type="Proteomes" id="UP000036426"/>
    </source>
</evidence>
<evidence type="ECO:0000259" key="5">
    <source>
        <dbReference type="Pfam" id="PF21070"/>
    </source>
</evidence>
<gene>
    <name evidence="6" type="ORF">ABT58_03600</name>
</gene>
<sequence length="1184" mass="134063">MFKKGMFRRIGQVLSSKWAVSLLGLLAISVLIWFGGPLIAIAGSEPLASSVSRLSVLLLLAMLWGMVNIYHLARKKQQNEKAVQSLLDGDDDRAMADEASQREIDTLRERIVQALSVLNSSSLKRGQSVYQLPWYILIGPPGTGKTTALHNSGLEFPLKDKLGNDPLAGVGGTRHCDWWFTNQAVLIDTAGRYTTQDSNSEQDARAWFGFLGLLKKYRTRRPINGAIVTVSLVSLLTQTRTERNLHARAIKQRIQELKNQLGMDFPVYVVMTKADLVAGFSEYFADLTPAEREQVWGITFPEHAEDPARGVVGMFNKEFHHLLERLVSRMNDRMQQTRDIDKRTLIYEFPKQLRLIQSAADDFLKEIFVPNSFEEAPMLRGVYIASATQEGVPIDRVMAETSGGLGLGQVPLKQPGGETNGYFIKRLFEDVIFPEQYIGSVNRHHQKHNLWLRRGVLATSCAAVVAMGALWFTSYNWNRTLVDDASAAVAQYHAIVEPELTPDTDVITLTHALDALRDLPAGYSGNKINEDAFKHAGLYQGDKLGQPAVAAYDRGLQGYLAPYLINAMHEDMTENSEHLEYLYETLKAYLMLFDETKYDESQVLSWFSLYFDRTFPGEINASLRNGLMVHTVNLLKTGMNGVGLDEDVVAAARSELTNMSLAERAYQRLRVEFAKSNVPDFRITDLLGVQSRKIFQRVSGAPLSEGVPSLYTYSGFHTVFLLETQRIVKRLTEDSWVYGEKIDLGDATKDEVIKEVSEKYYRDYIYHWEQFLADLELIPYRNVEAGLYQARVLSGSEAPVQTLIVGLQKQLRLTTLPMSNNAKAATEVAGTAASVALEQKKNRITRYLPDEMPQMDINLPGKEVELAFAELLNVTDVELMALKEAFTLLHNHLVNINNSEKAEKIAYRSLLSGDKQATFNDTMVQAKHALPAPFTLWMDNIVLQTAKLAKQGSKIQLNTLWKNTVVREYRSSIAGKYPFSEGSLKEVKMKDFGEFFGHDGAIDRFFNQHLESFVDTSKRRWRFKKNMGLSDQSLVVFQRARRIRDAFFPSGSKQPKVEFGLTPVALDKHISNFKFEYGDQELMYRHEPPRMTTFSWPDLRETPPIRLVFTPPRSGHSITKNYPGSWGLFRLLDNAAKQRPKTRTDKMIKLEHKGNRVTLKLLPNSVTNPFWMDDIERFSVPEKL</sequence>
<reference evidence="6 7" key="1">
    <citation type="submission" date="2015-05" db="EMBL/GenBank/DDBJ databases">
        <title>Photobacterium galathea sp. nov.</title>
        <authorList>
            <person name="Machado H."/>
            <person name="Gram L."/>
        </authorList>
    </citation>
    <scope>NUCLEOTIDE SEQUENCE [LARGE SCALE GENOMIC DNA]</scope>
    <source>
        <strain evidence="6 7">DSM 25995</strain>
    </source>
</reference>
<dbReference type="OrthoDB" id="9758229at2"/>
<dbReference type="EMBL" id="LDOV01000009">
    <property type="protein sequence ID" value="KLV02255.1"/>
    <property type="molecule type" value="Genomic_DNA"/>
</dbReference>
<feature type="transmembrane region" description="Helical" evidence="1">
    <location>
        <begin position="54"/>
        <end position="73"/>
    </location>
</feature>
<dbReference type="InterPro" id="IPR053156">
    <property type="entry name" value="T6SS_TssM-like"/>
</dbReference>
<dbReference type="PATRIC" id="fig|754436.4.peg.761"/>
<dbReference type="Pfam" id="PF21070">
    <property type="entry name" value="IcmF_helical"/>
    <property type="match status" value="1"/>
</dbReference>
<dbReference type="InterPro" id="IPR009612">
    <property type="entry name" value="IcmF-rel"/>
</dbReference>
<comment type="caution">
    <text evidence="6">The sequence shown here is derived from an EMBL/GenBank/DDBJ whole genome shotgun (WGS) entry which is preliminary data.</text>
</comment>